<feature type="region of interest" description="Disordered" evidence="1">
    <location>
        <begin position="128"/>
        <end position="153"/>
    </location>
</feature>
<keyword evidence="4" id="KW-1185">Reference proteome</keyword>
<evidence type="ECO:0000256" key="2">
    <source>
        <dbReference type="SAM" id="Phobius"/>
    </source>
</evidence>
<name>A0ABR7ES85_9FIRM</name>
<dbReference type="SUPFAM" id="SSF75011">
    <property type="entry name" value="3-carboxy-cis,cis-mucoante lactonizing enzyme"/>
    <property type="match status" value="1"/>
</dbReference>
<feature type="compositionally biased region" description="Polar residues" evidence="1">
    <location>
        <begin position="138"/>
        <end position="153"/>
    </location>
</feature>
<evidence type="ECO:0000256" key="1">
    <source>
        <dbReference type="SAM" id="MobiDB-lite"/>
    </source>
</evidence>
<keyword evidence="2" id="KW-1133">Transmembrane helix</keyword>
<reference evidence="3 4" key="1">
    <citation type="submission" date="2020-08" db="EMBL/GenBank/DDBJ databases">
        <title>Genome public.</title>
        <authorList>
            <person name="Liu C."/>
            <person name="Sun Q."/>
        </authorList>
    </citation>
    <scope>NUCLEOTIDE SEQUENCE [LARGE SCALE GENOMIC DNA]</scope>
    <source>
        <strain evidence="3 4">NSJ-36</strain>
    </source>
</reference>
<gene>
    <name evidence="3" type="ORF">H8S07_02830</name>
</gene>
<dbReference type="EMBL" id="JACOOY010000003">
    <property type="protein sequence ID" value="MBC5664224.1"/>
    <property type="molecule type" value="Genomic_DNA"/>
</dbReference>
<comment type="caution">
    <text evidence="3">The sequence shown here is derived from an EMBL/GenBank/DDBJ whole genome shotgun (WGS) entry which is preliminary data.</text>
</comment>
<evidence type="ECO:0000313" key="3">
    <source>
        <dbReference type="EMBL" id="MBC5664224.1"/>
    </source>
</evidence>
<dbReference type="Pfam" id="PF09826">
    <property type="entry name" value="Beta_propel"/>
    <property type="match status" value="1"/>
</dbReference>
<proteinExistence type="predicted"/>
<keyword evidence="2" id="KW-0472">Membrane</keyword>
<dbReference type="InterPro" id="IPR014441">
    <property type="entry name" value="UCP006425_b-propeller"/>
</dbReference>
<dbReference type="Proteomes" id="UP000647235">
    <property type="component" value="Unassembled WGS sequence"/>
</dbReference>
<feature type="compositionally biased region" description="Basic and acidic residues" evidence="1">
    <location>
        <begin position="128"/>
        <end position="137"/>
    </location>
</feature>
<evidence type="ECO:0000313" key="4">
    <source>
        <dbReference type="Proteomes" id="UP000647235"/>
    </source>
</evidence>
<dbReference type="InterPro" id="IPR019198">
    <property type="entry name" value="Beta_propeller_containing"/>
</dbReference>
<protein>
    <submittedName>
        <fullName evidence="3">Beta-propeller domain-containing protein</fullName>
    </submittedName>
</protein>
<accession>A0ABR7ES85</accession>
<feature type="transmembrane region" description="Helical" evidence="2">
    <location>
        <begin position="52"/>
        <end position="69"/>
    </location>
</feature>
<organism evidence="3 4">
    <name type="scientific">Dorea hominis</name>
    <dbReference type="NCBI Taxonomy" id="2763040"/>
    <lineage>
        <taxon>Bacteria</taxon>
        <taxon>Bacillati</taxon>
        <taxon>Bacillota</taxon>
        <taxon>Clostridia</taxon>
        <taxon>Lachnospirales</taxon>
        <taxon>Lachnospiraceae</taxon>
        <taxon>Dorea</taxon>
    </lineage>
</organism>
<keyword evidence="2" id="KW-0812">Transmembrane</keyword>
<sequence>MEKREQDLLYKIEVGSENIVVPDSLKPENMKKKLEQCAWEERRRKRRRQWKFVGTAAACIVLVAGITVYQNRTRMVKSDSAVINSADSSDGVVAKSVEKCPVNKGNQENQKYYAKSYKEIRKYIEASEKEETAKGSTKEQQSCADATGDYSNTNVRQEGVDEADVAKTDGRYLYVLEDGGDYVSIVDTKTSMKKISEIKAPKDETIEEFYLTEKNKKVVMICSNSSDDDYVEDVTRSSLISKQTEGTRVVTYDVQDKKHPKKAGEVSQNGEYELSRISDGYLYIFSNYWVAEKWKKKHPSTYIPYVDGDLMKAKDIYLPEGTKGCMYEIVSSINLKQPDKIADSKAIFSEGGDAYVSNKNIYYYEEEWTGNGKQEKTLLRKLSYKKGKLAVVAQKTFRGYLNDSFSIDEYDGYLRMVVMRGKTNAVYVLDQKLKLTGKITNLAKDERVYSARFLGDTGYFVTYKETDPLFSVDLSNPKNPKILGRLKIPGFSNYLHFYGEDKLLGIGMNVDKKGDVTDGVKLSMFDISDKKNVKEEHKYTLKDVYSTDVEWDYKAALIDVEKNIIGFPAGGENRQMYYLFSYTEEKGFQCNMKEKIYGSDALSTRGIYIKDRLYVIHGNVLKAYSLKTYKKVDDCLL</sequence>
<dbReference type="PIRSF" id="PIRSF006425">
    <property type="entry name" value="UCP006425_WD40"/>
    <property type="match status" value="1"/>
</dbReference>
<dbReference type="RefSeq" id="WP_186855376.1">
    <property type="nucleotide sequence ID" value="NZ_JACOOY010000003.1"/>
</dbReference>